<dbReference type="Proteomes" id="UP000050525">
    <property type="component" value="Unassembled WGS sequence"/>
</dbReference>
<dbReference type="EMBL" id="AKHW03002899">
    <property type="protein sequence ID" value="KYO36974.1"/>
    <property type="molecule type" value="Genomic_DNA"/>
</dbReference>
<dbReference type="AlphaFoldDB" id="A0A151NJK3"/>
<name>A0A151NJK3_ALLMI</name>
<evidence type="ECO:0000313" key="2">
    <source>
        <dbReference type="Proteomes" id="UP000050525"/>
    </source>
</evidence>
<gene>
    <name evidence="1" type="ORF">Y1Q_0000853</name>
</gene>
<accession>A0A151NJK3</accession>
<sequence>MEVLLQVVVEGPGELSLCRQKLSILACTNDLVLDSDSKQLQKMLDFSSEAAKWMGLRVSNCAFLHVDCRKNSTVLDSTVTNQDKQMRCLRDGKSDLYLGMPTDHWAKQIPKEAICGIMQDVHKLD</sequence>
<protein>
    <submittedName>
        <fullName evidence="1">Uncharacterized protein</fullName>
    </submittedName>
</protein>
<comment type="caution">
    <text evidence="1">The sequence shown here is derived from an EMBL/GenBank/DDBJ whole genome shotgun (WGS) entry which is preliminary data.</text>
</comment>
<proteinExistence type="predicted"/>
<reference evidence="1 2" key="1">
    <citation type="journal article" date="2012" name="Genome Biol.">
        <title>Sequencing three crocodilian genomes to illuminate the evolution of archosaurs and amniotes.</title>
        <authorList>
            <person name="St John J.A."/>
            <person name="Braun E.L."/>
            <person name="Isberg S.R."/>
            <person name="Miles L.G."/>
            <person name="Chong A.Y."/>
            <person name="Gongora J."/>
            <person name="Dalzell P."/>
            <person name="Moran C."/>
            <person name="Bed'hom B."/>
            <person name="Abzhanov A."/>
            <person name="Burgess S.C."/>
            <person name="Cooksey A.M."/>
            <person name="Castoe T.A."/>
            <person name="Crawford N.G."/>
            <person name="Densmore L.D."/>
            <person name="Drew J.C."/>
            <person name="Edwards S.V."/>
            <person name="Faircloth B.C."/>
            <person name="Fujita M.K."/>
            <person name="Greenwold M.J."/>
            <person name="Hoffmann F.G."/>
            <person name="Howard J.M."/>
            <person name="Iguchi T."/>
            <person name="Janes D.E."/>
            <person name="Khan S.Y."/>
            <person name="Kohno S."/>
            <person name="de Koning A.J."/>
            <person name="Lance S.L."/>
            <person name="McCarthy F.M."/>
            <person name="McCormack J.E."/>
            <person name="Merchant M.E."/>
            <person name="Peterson D.G."/>
            <person name="Pollock D.D."/>
            <person name="Pourmand N."/>
            <person name="Raney B.J."/>
            <person name="Roessler K.A."/>
            <person name="Sanford J.R."/>
            <person name="Sawyer R.H."/>
            <person name="Schmidt C.J."/>
            <person name="Triplett E.W."/>
            <person name="Tuberville T.D."/>
            <person name="Venegas-Anaya M."/>
            <person name="Howard J.T."/>
            <person name="Jarvis E.D."/>
            <person name="Guillette L.J.Jr."/>
            <person name="Glenn T.C."/>
            <person name="Green R.E."/>
            <person name="Ray D.A."/>
        </authorList>
    </citation>
    <scope>NUCLEOTIDE SEQUENCE [LARGE SCALE GENOMIC DNA]</scope>
    <source>
        <strain evidence="1">KSC_2009_1</strain>
    </source>
</reference>
<evidence type="ECO:0000313" key="1">
    <source>
        <dbReference type="EMBL" id="KYO36974.1"/>
    </source>
</evidence>
<keyword evidence="2" id="KW-1185">Reference proteome</keyword>
<organism evidence="1 2">
    <name type="scientific">Alligator mississippiensis</name>
    <name type="common">American alligator</name>
    <dbReference type="NCBI Taxonomy" id="8496"/>
    <lineage>
        <taxon>Eukaryota</taxon>
        <taxon>Metazoa</taxon>
        <taxon>Chordata</taxon>
        <taxon>Craniata</taxon>
        <taxon>Vertebrata</taxon>
        <taxon>Euteleostomi</taxon>
        <taxon>Archelosauria</taxon>
        <taxon>Archosauria</taxon>
        <taxon>Crocodylia</taxon>
        <taxon>Alligatoridae</taxon>
        <taxon>Alligatorinae</taxon>
        <taxon>Alligator</taxon>
    </lineage>
</organism>